<evidence type="ECO:0000313" key="2">
    <source>
        <dbReference type="Proteomes" id="UP000053237"/>
    </source>
</evidence>
<reference evidence="1 2" key="1">
    <citation type="submission" date="2012-05" db="EMBL/GenBank/DDBJ databases">
        <title>Recombination and specialization in a pathogen metapopulation.</title>
        <authorList>
            <person name="Gardiner A."/>
            <person name="Kemen E."/>
            <person name="Schultz-Larsen T."/>
            <person name="MacLean D."/>
            <person name="Van Oosterhout C."/>
            <person name="Jones J.D.G."/>
        </authorList>
    </citation>
    <scope>NUCLEOTIDE SEQUENCE [LARGE SCALE GENOMIC DNA]</scope>
    <source>
        <strain evidence="1 2">Ac Nc2</strain>
    </source>
</reference>
<proteinExistence type="predicted"/>
<dbReference type="Proteomes" id="UP000053237">
    <property type="component" value="Unassembled WGS sequence"/>
</dbReference>
<dbReference type="AlphaFoldDB" id="A0A024FX35"/>
<sequence>MPSSDVRISTHMLSSVYPASFISFYSASMVCIHRPGRSTTQVINIKRPLDCHMSTTVIMLLFDARNTLANGIENEICRKRRQGTLCCLEKYVRTDLNCGIDFCQQHTDCNTNNTSDDVTYLIPDAISLYPCLRLLQNASEHPITTAFFQLQTFLKDKNTEESRFISFAANENYAHVSENWESDLHETLTERENGFIGGTLHW</sequence>
<dbReference type="InParanoid" id="A0A024FX35"/>
<accession>A0A024FX35</accession>
<gene>
    <name evidence="1" type="ORF">BN9_125740</name>
</gene>
<evidence type="ECO:0000313" key="1">
    <source>
        <dbReference type="EMBL" id="CCI11224.1"/>
    </source>
</evidence>
<name>A0A024FX35_9STRA</name>
<organism evidence="1 2">
    <name type="scientific">Albugo candida</name>
    <dbReference type="NCBI Taxonomy" id="65357"/>
    <lineage>
        <taxon>Eukaryota</taxon>
        <taxon>Sar</taxon>
        <taxon>Stramenopiles</taxon>
        <taxon>Oomycota</taxon>
        <taxon>Peronosporomycetes</taxon>
        <taxon>Albuginales</taxon>
        <taxon>Albuginaceae</taxon>
        <taxon>Albugo</taxon>
    </lineage>
</organism>
<dbReference type="EMBL" id="CAIX01000868">
    <property type="protein sequence ID" value="CCI11224.1"/>
    <property type="molecule type" value="Genomic_DNA"/>
</dbReference>
<keyword evidence="2" id="KW-1185">Reference proteome</keyword>
<comment type="caution">
    <text evidence="1">The sequence shown here is derived from an EMBL/GenBank/DDBJ whole genome shotgun (WGS) entry which is preliminary data.</text>
</comment>
<protein>
    <submittedName>
        <fullName evidence="1">Uncharacterized protein</fullName>
    </submittedName>
</protein>